<evidence type="ECO:0000259" key="9">
    <source>
        <dbReference type="Pfam" id="PF00081"/>
    </source>
</evidence>
<dbReference type="PROSITE" id="PS51257">
    <property type="entry name" value="PROKAR_LIPOPROTEIN"/>
    <property type="match status" value="1"/>
</dbReference>
<dbReference type="InterPro" id="IPR036324">
    <property type="entry name" value="Mn/Fe_SOD_N_sf"/>
</dbReference>
<dbReference type="Gene3D" id="3.55.40.20">
    <property type="entry name" value="Iron/manganese superoxide dismutase, C-terminal domain"/>
    <property type="match status" value="1"/>
</dbReference>
<evidence type="ECO:0000256" key="4">
    <source>
        <dbReference type="ARBA" id="ARBA00022723"/>
    </source>
</evidence>
<comment type="caution">
    <text evidence="11">The sequence shown here is derived from an EMBL/GenBank/DDBJ whole genome shotgun (WGS) entry which is preliminary data.</text>
</comment>
<evidence type="ECO:0000259" key="10">
    <source>
        <dbReference type="Pfam" id="PF02777"/>
    </source>
</evidence>
<dbReference type="Pfam" id="PF00081">
    <property type="entry name" value="Sod_Fe_N"/>
    <property type="match status" value="1"/>
</dbReference>
<comment type="catalytic activity">
    <reaction evidence="6">
        <text>2 superoxide + 2 H(+) = H2O2 + O2</text>
        <dbReference type="Rhea" id="RHEA:20696"/>
        <dbReference type="ChEBI" id="CHEBI:15378"/>
        <dbReference type="ChEBI" id="CHEBI:15379"/>
        <dbReference type="ChEBI" id="CHEBI:16240"/>
        <dbReference type="ChEBI" id="CHEBI:18421"/>
        <dbReference type="EC" id="1.15.1.1"/>
    </reaction>
</comment>
<gene>
    <name evidence="11" type="ORF">NG799_07890</name>
</gene>
<keyword evidence="12" id="KW-1185">Reference proteome</keyword>
<name>A0ABT2MNE6_9CYAN</name>
<comment type="similarity">
    <text evidence="1 6">Belongs to the iron/manganese superoxide dismutase family.</text>
</comment>
<evidence type="ECO:0000256" key="8">
    <source>
        <dbReference type="SAM" id="MobiDB-lite"/>
    </source>
</evidence>
<feature type="region of interest" description="Disordered" evidence="8">
    <location>
        <begin position="32"/>
        <end position="54"/>
    </location>
</feature>
<reference evidence="11 12" key="1">
    <citation type="journal article" date="2022" name="Front. Microbiol.">
        <title>High genomic differentiation and limited gene flow indicate recent cryptic speciation within the genus Laspinema (cyanobacteria).</title>
        <authorList>
            <person name="Stanojkovic A."/>
            <person name="Skoupy S."/>
            <person name="Skaloud P."/>
            <person name="Dvorak P."/>
        </authorList>
    </citation>
    <scope>NUCLEOTIDE SEQUENCE [LARGE SCALE GENOMIC DNA]</scope>
    <source>
        <strain evidence="11 12">D2a</strain>
    </source>
</reference>
<accession>A0ABT2MNE6</accession>
<dbReference type="EMBL" id="JAMXFF010000009">
    <property type="protein sequence ID" value="MCT7966253.1"/>
    <property type="molecule type" value="Genomic_DNA"/>
</dbReference>
<sequence>MRNPKKWRFGSVLAGLMAVFLLIACQGMGQTNLSQTPTTPTSPGNELSASPAELPPLPYPYNALEPHIDAQTMELHHDKHHASYVSNLNKALENNSNLQNQSVEALIRNLNQVPENIRTAVRNNGGGHVNHSMFWEIMSPNGGGEPTGAIAQAINDTFGSFETFKEQFNQAGTRQFGSGWVWLVRNAQGQLEITSTPNQDSPLMDGQYPIMGNDVWEHAYYLNYQNQRGEYLTNWWNVVNWEEVNRRFERASQAS</sequence>
<dbReference type="InterPro" id="IPR019833">
    <property type="entry name" value="Mn/Fe_SOD_BS"/>
</dbReference>
<dbReference type="Proteomes" id="UP001525890">
    <property type="component" value="Unassembled WGS sequence"/>
</dbReference>
<dbReference type="InterPro" id="IPR001189">
    <property type="entry name" value="Mn/Fe_SOD"/>
</dbReference>
<feature type="domain" description="Manganese/iron superoxide dismutase C-terminal" evidence="10">
    <location>
        <begin position="146"/>
        <end position="247"/>
    </location>
</feature>
<dbReference type="InterPro" id="IPR019831">
    <property type="entry name" value="Mn/Fe_SOD_N"/>
</dbReference>
<dbReference type="SUPFAM" id="SSF46609">
    <property type="entry name" value="Fe,Mn superoxide dismutase (SOD), N-terminal domain"/>
    <property type="match status" value="1"/>
</dbReference>
<evidence type="ECO:0000313" key="11">
    <source>
        <dbReference type="EMBL" id="MCT7966253.1"/>
    </source>
</evidence>
<evidence type="ECO:0000256" key="3">
    <source>
        <dbReference type="ARBA" id="ARBA00012682"/>
    </source>
</evidence>
<proteinExistence type="inferred from homology"/>
<dbReference type="PROSITE" id="PS00088">
    <property type="entry name" value="SOD_MN"/>
    <property type="match status" value="1"/>
</dbReference>
<evidence type="ECO:0000256" key="2">
    <source>
        <dbReference type="ARBA" id="ARBA00011738"/>
    </source>
</evidence>
<comment type="subunit">
    <text evidence="2">Homodimer.</text>
</comment>
<dbReference type="Gene3D" id="1.10.287.990">
    <property type="entry name" value="Fe,Mn superoxide dismutase (SOD) domain"/>
    <property type="match status" value="1"/>
</dbReference>
<dbReference type="PIRSF" id="PIRSF000349">
    <property type="entry name" value="SODismutase"/>
    <property type="match status" value="1"/>
</dbReference>
<feature type="compositionally biased region" description="Polar residues" evidence="8">
    <location>
        <begin position="32"/>
        <end position="45"/>
    </location>
</feature>
<evidence type="ECO:0000256" key="7">
    <source>
        <dbReference type="SAM" id="Coils"/>
    </source>
</evidence>
<comment type="function">
    <text evidence="6">Destroys radicals which are normally produced within the cells and which are toxic to biological systems.</text>
</comment>
<evidence type="ECO:0000256" key="1">
    <source>
        <dbReference type="ARBA" id="ARBA00008714"/>
    </source>
</evidence>
<dbReference type="InterPro" id="IPR036314">
    <property type="entry name" value="SOD_C_sf"/>
</dbReference>
<keyword evidence="4 6" id="KW-0479">Metal-binding</keyword>
<dbReference type="InterPro" id="IPR019832">
    <property type="entry name" value="Mn/Fe_SOD_C"/>
</dbReference>
<protein>
    <recommendedName>
        <fullName evidence="3 6">Superoxide dismutase</fullName>
        <ecNumber evidence="3 6">1.15.1.1</ecNumber>
    </recommendedName>
</protein>
<dbReference type="Pfam" id="PF02777">
    <property type="entry name" value="Sod_Fe_C"/>
    <property type="match status" value="1"/>
</dbReference>
<dbReference type="SUPFAM" id="SSF54719">
    <property type="entry name" value="Fe,Mn superoxide dismutase (SOD), C-terminal domain"/>
    <property type="match status" value="1"/>
</dbReference>
<dbReference type="EC" id="1.15.1.1" evidence="3 6"/>
<dbReference type="RefSeq" id="WP_368005902.1">
    <property type="nucleotide sequence ID" value="NZ_JAMXFF010000009.1"/>
</dbReference>
<keyword evidence="7" id="KW-0175">Coiled coil</keyword>
<evidence type="ECO:0000313" key="12">
    <source>
        <dbReference type="Proteomes" id="UP001525890"/>
    </source>
</evidence>
<evidence type="ECO:0000256" key="6">
    <source>
        <dbReference type="RuleBase" id="RU000414"/>
    </source>
</evidence>
<keyword evidence="5 6" id="KW-0560">Oxidoreductase</keyword>
<organism evidence="11 12">
    <name type="scientific">Laspinema palackyanum D2a</name>
    <dbReference type="NCBI Taxonomy" id="2953684"/>
    <lineage>
        <taxon>Bacteria</taxon>
        <taxon>Bacillati</taxon>
        <taxon>Cyanobacteriota</taxon>
        <taxon>Cyanophyceae</taxon>
        <taxon>Oscillatoriophycideae</taxon>
        <taxon>Oscillatoriales</taxon>
        <taxon>Laspinemataceae</taxon>
        <taxon>Laspinema</taxon>
        <taxon>Laspinema palackyanum</taxon>
    </lineage>
</organism>
<dbReference type="PRINTS" id="PR01703">
    <property type="entry name" value="MNSODISMTASE"/>
</dbReference>
<dbReference type="PANTHER" id="PTHR43595:SF2">
    <property type="entry name" value="SMALL RIBOSOMAL SUBUNIT PROTEIN MS42"/>
    <property type="match status" value="1"/>
</dbReference>
<evidence type="ECO:0000256" key="5">
    <source>
        <dbReference type="ARBA" id="ARBA00023002"/>
    </source>
</evidence>
<feature type="domain" description="Manganese/iron superoxide dismutase N-terminal" evidence="9">
    <location>
        <begin position="53"/>
        <end position="139"/>
    </location>
</feature>
<dbReference type="PANTHER" id="PTHR43595">
    <property type="entry name" value="37S RIBOSOMAL PROTEIN S26, MITOCHONDRIAL"/>
    <property type="match status" value="1"/>
</dbReference>
<feature type="coiled-coil region" evidence="7">
    <location>
        <begin position="81"/>
        <end position="109"/>
    </location>
</feature>